<organism evidence="1 2">
    <name type="scientific">Ruegeria profundi</name>
    <dbReference type="NCBI Taxonomy" id="1685378"/>
    <lineage>
        <taxon>Bacteria</taxon>
        <taxon>Pseudomonadati</taxon>
        <taxon>Pseudomonadota</taxon>
        <taxon>Alphaproteobacteria</taxon>
        <taxon>Rhodobacterales</taxon>
        <taxon>Roseobacteraceae</taxon>
        <taxon>Ruegeria</taxon>
    </lineage>
</organism>
<sequence length="182" mass="19553">MTKFRPILITMAGVTLVLVVMAYLEGQRGAENLAASIPPPPEVEVPDFVPPELPLTGIEVTDRAVEFGPRSDAVTAQLQQIFYEVLEGSDGVTDAAVFAVIDAVRAAEDVRDEFRMAEIAQLHGAVENIRDDVERYQDSVQDQIAAAAGPSLTEILALAFAGLQSVVALAALGLDWRRRPLG</sequence>
<dbReference type="Proteomes" id="UP000053690">
    <property type="component" value="Unassembled WGS sequence"/>
</dbReference>
<evidence type="ECO:0000313" key="2">
    <source>
        <dbReference type="Proteomes" id="UP000053690"/>
    </source>
</evidence>
<proteinExistence type="predicted"/>
<protein>
    <submittedName>
        <fullName evidence="1">Uncharacterized protein</fullName>
    </submittedName>
</protein>
<dbReference type="EMBL" id="LQBP01000011">
    <property type="protein sequence ID" value="KUJ77231.1"/>
    <property type="molecule type" value="Genomic_DNA"/>
</dbReference>
<accession>A0A0X3TQB9</accession>
<reference evidence="2" key="1">
    <citation type="submission" date="2015-12" db="EMBL/GenBank/DDBJ databases">
        <authorList>
            <person name="Zhang G."/>
            <person name="Stingl U."/>
        </authorList>
    </citation>
    <scope>NUCLEOTIDE SEQUENCE [LARGE SCALE GENOMIC DNA]</scope>
    <source>
        <strain evidence="2">ZGT108</strain>
    </source>
</reference>
<comment type="caution">
    <text evidence="1">The sequence shown here is derived from an EMBL/GenBank/DDBJ whole genome shotgun (WGS) entry which is preliminary data.</text>
</comment>
<name>A0A0X3TQB9_9RHOB</name>
<evidence type="ECO:0000313" key="1">
    <source>
        <dbReference type="EMBL" id="KUJ77231.1"/>
    </source>
</evidence>
<dbReference type="RefSeq" id="WP_068339999.1">
    <property type="nucleotide sequence ID" value="NZ_LQBP01000011.1"/>
</dbReference>
<gene>
    <name evidence="1" type="ORF">AVO44_17750</name>
</gene>
<keyword evidence="2" id="KW-1185">Reference proteome</keyword>
<dbReference type="AlphaFoldDB" id="A0A0X3TQB9"/>